<dbReference type="InterPro" id="IPR013497">
    <property type="entry name" value="Topo_IA_cen"/>
</dbReference>
<keyword evidence="5" id="KW-0862">Zinc</keyword>
<dbReference type="InterPro" id="IPR023406">
    <property type="entry name" value="Topo_IA_AS"/>
</dbReference>
<feature type="site" description="Interaction with DNA" evidence="10">
    <location>
        <position position="301"/>
    </location>
</feature>
<keyword evidence="9 10" id="KW-0413">Isomerase</keyword>
<keyword evidence="3" id="KW-0479">Metal-binding</keyword>
<dbReference type="InterPro" id="IPR013826">
    <property type="entry name" value="Topo_IA_cen_sub3"/>
</dbReference>
<dbReference type="InterPro" id="IPR013825">
    <property type="entry name" value="Topo_IA_cen_sub2"/>
</dbReference>
<dbReference type="NCBIfam" id="TIGR01051">
    <property type="entry name" value="topA_bact"/>
    <property type="match status" value="1"/>
</dbReference>
<dbReference type="CDD" id="cd00186">
    <property type="entry name" value="TOP1Ac"/>
    <property type="match status" value="1"/>
</dbReference>
<dbReference type="InterPro" id="IPR000380">
    <property type="entry name" value="Topo_IA"/>
</dbReference>
<evidence type="ECO:0000313" key="16">
    <source>
        <dbReference type="Proteomes" id="UP000593890"/>
    </source>
</evidence>
<feature type="site" description="Interaction with DNA" evidence="10">
    <location>
        <position position="154"/>
    </location>
</feature>
<dbReference type="GO" id="GO:0006265">
    <property type="term" value="P:DNA topological change"/>
    <property type="evidence" value="ECO:0007669"/>
    <property type="project" value="UniProtKB-UniRule"/>
</dbReference>
<organism evidence="15 16">
    <name type="scientific">Solibaculum mannosilyticum</name>
    <dbReference type="NCBI Taxonomy" id="2780922"/>
    <lineage>
        <taxon>Bacteria</taxon>
        <taxon>Bacillati</taxon>
        <taxon>Bacillota</taxon>
        <taxon>Clostridia</taxon>
        <taxon>Eubacteriales</taxon>
        <taxon>Oscillospiraceae</taxon>
        <taxon>Solibaculum</taxon>
    </lineage>
</organism>
<keyword evidence="11" id="KW-0175">Coiled coil</keyword>
<accession>A0A7I8D3D0</accession>
<evidence type="ECO:0000256" key="5">
    <source>
        <dbReference type="ARBA" id="ARBA00022833"/>
    </source>
</evidence>
<evidence type="ECO:0000256" key="1">
    <source>
        <dbReference type="ARBA" id="ARBA00000213"/>
    </source>
</evidence>
<sequence length="694" mass="78605">MSNLVIVESPAKAKTIQKYLGSDYEVLASMGHVRDLPKSKLGVDVEHDFQPQYLDIKGKGDLIKKLKQTAAKSSHIYLATDPDREGEAISWHLSQMLGLNEEDPNRVTFNEITKSGVQSGMEHPRKIDLDLVNAQQARRILDRIVGYKISPFLWRKVRRGLSAGRVQSVAVRIIVDREKEIEKFKPEEYWTLDAKMRKKGYQKQFGATFYGDQKGKIKLHNKEEADAILAKLQDAEYIVSNVKKSIRRKSPAPPFITSTLQQEASRKLGFQARRTMKAAQELYEGVEVAGMGAVGLITYMRTDSLRISEEARAAATGYIRDTWGDKYLPEKPRYFKSRASAQDAHEAIRPTMPDLSPDKVKDSLTGDQYKLYKLIWERFIASLMANAVYDTVQADIAAGEYIFKASGRTVRFDGYTVLYEESKDDEEKEGGALPPLEKDDPLILKELKGNQHFTQPPPRYTEASLIKALEEKGIGRPSTYAPTITTILAREYVERDGKALKPTVLGDVITQLMKDHFKDIVDVGFTAHMEDDLDNVEAGKINWVDTLHQFYDGFEQTLEKAEKEMDGTRVKIPDEETDEVCELCGRKMVIKVGRFGKFLACPGYPECKNTKKLVKETGGFCPKCGARVLLKKSKKGRPYYGCENNPRCDFMTWDEPLKETCPKCGKSLFRKKGKNAKIYCANEECGYERAVEKK</sequence>
<feature type="site" description="Interaction with DNA" evidence="10">
    <location>
        <position position="32"/>
    </location>
</feature>
<dbReference type="Gene3D" id="1.10.290.10">
    <property type="entry name" value="Topoisomerase I, domain 4"/>
    <property type="match status" value="1"/>
</dbReference>
<evidence type="ECO:0000256" key="7">
    <source>
        <dbReference type="ARBA" id="ARBA00023029"/>
    </source>
</evidence>
<evidence type="ECO:0000256" key="9">
    <source>
        <dbReference type="ARBA" id="ARBA00023235"/>
    </source>
</evidence>
<dbReference type="GO" id="GO:0008270">
    <property type="term" value="F:zinc ion binding"/>
    <property type="evidence" value="ECO:0007669"/>
    <property type="project" value="UniProtKB-KW"/>
</dbReference>
<dbReference type="InterPro" id="IPR005733">
    <property type="entry name" value="TopoI_bac-type"/>
</dbReference>
<gene>
    <name evidence="10 15" type="primary">topA</name>
    <name evidence="15" type="ORF">C12CBH8_08810</name>
</gene>
<protein>
    <recommendedName>
        <fullName evidence="10">DNA topoisomerase 1</fullName>
        <ecNumber evidence="10">5.6.2.1</ecNumber>
    </recommendedName>
    <alternativeName>
        <fullName evidence="10">DNA topoisomerase I</fullName>
    </alternativeName>
</protein>
<feature type="site" description="Interaction with DNA" evidence="10">
    <location>
        <position position="490"/>
    </location>
</feature>
<feature type="coiled-coil region" evidence="11">
    <location>
        <begin position="551"/>
        <end position="578"/>
    </location>
</feature>
<feature type="site" description="Interaction with DNA" evidence="10">
    <location>
        <position position="139"/>
    </location>
</feature>
<dbReference type="RefSeq" id="WP_090263581.1">
    <property type="nucleotide sequence ID" value="NZ_AP023321.1"/>
</dbReference>
<dbReference type="InterPro" id="IPR013498">
    <property type="entry name" value="Topo_IA_Znf"/>
</dbReference>
<dbReference type="SUPFAM" id="SSF57783">
    <property type="entry name" value="Zinc beta-ribbon"/>
    <property type="match status" value="1"/>
</dbReference>
<feature type="region of interest" description="Disordered" evidence="12">
    <location>
        <begin position="340"/>
        <end position="360"/>
    </location>
</feature>
<comment type="catalytic activity">
    <reaction evidence="1 10">
        <text>ATP-independent breakage of single-stranded DNA, followed by passage and rejoining.</text>
        <dbReference type="EC" id="5.6.2.1"/>
    </reaction>
</comment>
<evidence type="ECO:0000256" key="3">
    <source>
        <dbReference type="ARBA" id="ARBA00022723"/>
    </source>
</evidence>
<dbReference type="Pfam" id="PF01131">
    <property type="entry name" value="Topoisom_bac"/>
    <property type="match status" value="1"/>
</dbReference>
<dbReference type="GO" id="GO:0003677">
    <property type="term" value="F:DNA binding"/>
    <property type="evidence" value="ECO:0007669"/>
    <property type="project" value="UniProtKB-KW"/>
</dbReference>
<dbReference type="SMART" id="SM00437">
    <property type="entry name" value="TOP1Ac"/>
    <property type="match status" value="1"/>
</dbReference>
<evidence type="ECO:0000259" key="13">
    <source>
        <dbReference type="PROSITE" id="PS50880"/>
    </source>
</evidence>
<dbReference type="CDD" id="cd03363">
    <property type="entry name" value="TOPRIM_TopoIA_TopoI"/>
    <property type="match status" value="1"/>
</dbReference>
<dbReference type="AlphaFoldDB" id="A0A7I8D3D0"/>
<evidence type="ECO:0000256" key="2">
    <source>
        <dbReference type="ARBA" id="ARBA00009446"/>
    </source>
</evidence>
<evidence type="ECO:0000256" key="4">
    <source>
        <dbReference type="ARBA" id="ARBA00022771"/>
    </source>
</evidence>
<dbReference type="PRINTS" id="PR00417">
    <property type="entry name" value="PRTPISMRASEI"/>
</dbReference>
<dbReference type="SMART" id="SM00436">
    <property type="entry name" value="TOP1Bc"/>
    <property type="match status" value="1"/>
</dbReference>
<dbReference type="Pfam" id="PF01751">
    <property type="entry name" value="Toprim"/>
    <property type="match status" value="1"/>
</dbReference>
<dbReference type="PANTHER" id="PTHR42785">
    <property type="entry name" value="DNA TOPOISOMERASE, TYPE IA, CORE"/>
    <property type="match status" value="1"/>
</dbReference>
<feature type="site" description="Interaction with DNA" evidence="10">
    <location>
        <position position="142"/>
    </location>
</feature>
<evidence type="ECO:0000256" key="12">
    <source>
        <dbReference type="SAM" id="MobiDB-lite"/>
    </source>
</evidence>
<keyword evidence="8 10" id="KW-0238">DNA-binding</keyword>
<dbReference type="GO" id="GO:0005694">
    <property type="term" value="C:chromosome"/>
    <property type="evidence" value="ECO:0007669"/>
    <property type="project" value="InterPro"/>
</dbReference>
<dbReference type="Proteomes" id="UP000593890">
    <property type="component" value="Chromosome"/>
</dbReference>
<dbReference type="EC" id="5.6.2.1" evidence="10"/>
<reference evidence="16" key="1">
    <citation type="submission" date="2020-07" db="EMBL/GenBank/DDBJ databases">
        <title>Complete genome sequencing of Clostridia bacterium strain 12CBH8.</title>
        <authorList>
            <person name="Sakamoto M."/>
            <person name="Murakami T."/>
            <person name="Mori H."/>
        </authorList>
    </citation>
    <scope>NUCLEOTIDE SEQUENCE [LARGE SCALE GENOMIC DNA]</scope>
    <source>
        <strain evidence="16">12CBH8</strain>
    </source>
</reference>
<dbReference type="InterPro" id="IPR023405">
    <property type="entry name" value="Topo_IA_core_domain"/>
</dbReference>
<feature type="site" description="Interaction with DNA" evidence="10">
    <location>
        <position position="147"/>
    </location>
</feature>
<dbReference type="PROSITE" id="PS00396">
    <property type="entry name" value="TOPO_IA_1"/>
    <property type="match status" value="1"/>
</dbReference>
<dbReference type="EMBL" id="AP023321">
    <property type="protein sequence ID" value="BCI60242.1"/>
    <property type="molecule type" value="Genomic_DNA"/>
</dbReference>
<dbReference type="InterPro" id="IPR003601">
    <property type="entry name" value="Topo_IA_2"/>
</dbReference>
<evidence type="ECO:0000313" key="15">
    <source>
        <dbReference type="EMBL" id="BCI60242.1"/>
    </source>
</evidence>
<evidence type="ECO:0000256" key="6">
    <source>
        <dbReference type="ARBA" id="ARBA00022842"/>
    </source>
</evidence>
<comment type="subunit">
    <text evidence="10">Monomer.</text>
</comment>
<feature type="domain" description="Topo IA-type catalytic" evidence="14">
    <location>
        <begin position="128"/>
        <end position="558"/>
    </location>
</feature>
<dbReference type="InterPro" id="IPR034149">
    <property type="entry name" value="TOPRIM_TopoI"/>
</dbReference>
<dbReference type="HAMAP" id="MF_00952">
    <property type="entry name" value="Topoisom_1_prok"/>
    <property type="match status" value="1"/>
</dbReference>
<dbReference type="Gene3D" id="3.30.65.10">
    <property type="entry name" value="Bacterial Topoisomerase I, domain 1"/>
    <property type="match status" value="1"/>
</dbReference>
<comment type="function">
    <text evidence="10">Releases the supercoiling and torsional tension of DNA, which is introduced during the DNA replication and transcription, by transiently cleaving and rejoining one strand of the DNA duplex. Introduces a single-strand break via transesterification at a target site in duplex DNA. The scissile phosphodiester is attacked by the catalytic tyrosine of the enzyme, resulting in the formation of a DNA-(5'-phosphotyrosyl)-enzyme intermediate and the expulsion of a 3'-OH DNA strand. The free DNA strand then undergoes passage around the unbroken strand, thus removing DNA supercoils. Finally, in the religation step, the DNA 3'-OH attacks the covalent intermediate to expel the active-site tyrosine and restore the DNA phosphodiester backbone.</text>
</comment>
<keyword evidence="4" id="KW-0863">Zinc-finger</keyword>
<name>A0A7I8D3D0_9FIRM</name>
<dbReference type="InterPro" id="IPR028612">
    <property type="entry name" value="Topoisom_1_IA"/>
</dbReference>
<dbReference type="InterPro" id="IPR006171">
    <property type="entry name" value="TOPRIM_dom"/>
</dbReference>
<feature type="region of interest" description="Interaction with DNA" evidence="10">
    <location>
        <begin position="162"/>
        <end position="167"/>
    </location>
</feature>
<dbReference type="Gene3D" id="2.70.20.10">
    <property type="entry name" value="Topoisomerase I, domain 3"/>
    <property type="match status" value="1"/>
</dbReference>
<evidence type="ECO:0000256" key="11">
    <source>
        <dbReference type="SAM" id="Coils"/>
    </source>
</evidence>
<keyword evidence="6" id="KW-0460">Magnesium</keyword>
<dbReference type="SUPFAM" id="SSF56712">
    <property type="entry name" value="Prokaryotic type I DNA topoisomerase"/>
    <property type="match status" value="1"/>
</dbReference>
<dbReference type="PROSITE" id="PS50880">
    <property type="entry name" value="TOPRIM"/>
    <property type="match status" value="1"/>
</dbReference>
<keyword evidence="16" id="KW-1185">Reference proteome</keyword>
<dbReference type="Gene3D" id="3.40.50.140">
    <property type="match status" value="1"/>
</dbReference>
<proteinExistence type="inferred from homology"/>
<evidence type="ECO:0000256" key="8">
    <source>
        <dbReference type="ARBA" id="ARBA00023125"/>
    </source>
</evidence>
<dbReference type="SMART" id="SM00493">
    <property type="entry name" value="TOPRIM"/>
    <property type="match status" value="1"/>
</dbReference>
<dbReference type="KEGG" id="sman:C12CBH8_08810"/>
<feature type="site" description="Interaction with DNA" evidence="10">
    <location>
        <position position="138"/>
    </location>
</feature>
<dbReference type="PROSITE" id="PS52039">
    <property type="entry name" value="TOPO_IA_2"/>
    <property type="match status" value="1"/>
</dbReference>
<feature type="domain" description="Toprim" evidence="13">
    <location>
        <begin position="2"/>
        <end position="112"/>
    </location>
</feature>
<dbReference type="GO" id="GO:0003917">
    <property type="term" value="F:DNA topoisomerase type I (single strand cut, ATP-independent) activity"/>
    <property type="evidence" value="ECO:0007669"/>
    <property type="project" value="UniProtKB-UniRule"/>
</dbReference>
<dbReference type="InterPro" id="IPR013824">
    <property type="entry name" value="Topo_IA_cen_sub1"/>
</dbReference>
<dbReference type="Gene3D" id="1.10.460.10">
    <property type="entry name" value="Topoisomerase I, domain 2"/>
    <property type="match status" value="1"/>
</dbReference>
<dbReference type="PANTHER" id="PTHR42785:SF1">
    <property type="entry name" value="DNA TOPOISOMERASE"/>
    <property type="match status" value="1"/>
</dbReference>
<dbReference type="Pfam" id="PF01396">
    <property type="entry name" value="Zn_ribbon_Top1"/>
    <property type="match status" value="3"/>
</dbReference>
<evidence type="ECO:0000259" key="14">
    <source>
        <dbReference type="PROSITE" id="PS52039"/>
    </source>
</evidence>
<keyword evidence="7 10" id="KW-0799">Topoisomerase</keyword>
<comment type="similarity">
    <text evidence="2 10">Belongs to the type IA topoisomerase family.</text>
</comment>
<dbReference type="InterPro" id="IPR003602">
    <property type="entry name" value="Topo_IA_DNA-bd_dom"/>
</dbReference>
<evidence type="ECO:0000256" key="10">
    <source>
        <dbReference type="HAMAP-Rule" id="MF_00952"/>
    </source>
</evidence>
<feature type="active site" description="O-(5'-phospho-DNA)-tyrosine intermediate" evidence="10">
    <location>
        <position position="299"/>
    </location>
</feature>